<organism evidence="2">
    <name type="scientific">marine sediment metagenome</name>
    <dbReference type="NCBI Taxonomy" id="412755"/>
    <lineage>
        <taxon>unclassified sequences</taxon>
        <taxon>metagenomes</taxon>
        <taxon>ecological metagenomes</taxon>
    </lineage>
</organism>
<dbReference type="EMBL" id="BART01039690">
    <property type="protein sequence ID" value="GAH22586.1"/>
    <property type="molecule type" value="Genomic_DNA"/>
</dbReference>
<sequence length="84" mass="9463">ETYFLVIIDFDKKDFQDKVISQFPKTFTTTSGSPKQCVHLWFASDNNKPFKIKDEKGKMLSDMIGTGNQVIAPGSKHKSVVLLP</sequence>
<reference evidence="2" key="1">
    <citation type="journal article" date="2014" name="Front. Microbiol.">
        <title>High frequency of phylogenetically diverse reductive dehalogenase-homologous genes in deep subseafloor sedimentary metagenomes.</title>
        <authorList>
            <person name="Kawai M."/>
            <person name="Futagami T."/>
            <person name="Toyoda A."/>
            <person name="Takaki Y."/>
            <person name="Nishi S."/>
            <person name="Hori S."/>
            <person name="Arai W."/>
            <person name="Tsubouchi T."/>
            <person name="Morono Y."/>
            <person name="Uchiyama I."/>
            <person name="Ito T."/>
            <person name="Fujiyama A."/>
            <person name="Inagaki F."/>
            <person name="Takami H."/>
        </authorList>
    </citation>
    <scope>NUCLEOTIDE SEQUENCE</scope>
    <source>
        <strain evidence="2">Expedition CK06-06</strain>
    </source>
</reference>
<evidence type="ECO:0000313" key="2">
    <source>
        <dbReference type="EMBL" id="GAH22586.1"/>
    </source>
</evidence>
<feature type="domain" description="DNA primase/polymerase bifunctional N-terminal" evidence="1">
    <location>
        <begin position="5"/>
        <end position="78"/>
    </location>
</feature>
<protein>
    <recommendedName>
        <fullName evidence="1">DNA primase/polymerase bifunctional N-terminal domain-containing protein</fullName>
    </recommendedName>
</protein>
<evidence type="ECO:0000259" key="1">
    <source>
        <dbReference type="Pfam" id="PF09250"/>
    </source>
</evidence>
<proteinExistence type="predicted"/>
<comment type="caution">
    <text evidence="2">The sequence shown here is derived from an EMBL/GenBank/DDBJ whole genome shotgun (WGS) entry which is preliminary data.</text>
</comment>
<dbReference type="InterPro" id="IPR015330">
    <property type="entry name" value="DNA_primase/pol_bifunc_N"/>
</dbReference>
<dbReference type="AlphaFoldDB" id="X1DNR5"/>
<accession>X1DNR5</accession>
<name>X1DNR5_9ZZZZ</name>
<gene>
    <name evidence="2" type="ORF">S01H4_65081</name>
</gene>
<feature type="non-terminal residue" evidence="2">
    <location>
        <position position="1"/>
    </location>
</feature>
<dbReference type="SUPFAM" id="SSF56747">
    <property type="entry name" value="Prim-pol domain"/>
    <property type="match status" value="1"/>
</dbReference>
<dbReference type="Pfam" id="PF09250">
    <property type="entry name" value="Prim-Pol"/>
    <property type="match status" value="1"/>
</dbReference>